<dbReference type="eggNOG" id="COG0776">
    <property type="taxonomic scope" value="Bacteria"/>
</dbReference>
<dbReference type="OrthoDB" id="1727191at2"/>
<keyword evidence="2" id="KW-1185">Reference proteome</keyword>
<organism evidence="1 2">
    <name type="scientific">Ammonifex degensii (strain DSM 10501 / KC4)</name>
    <dbReference type="NCBI Taxonomy" id="429009"/>
    <lineage>
        <taxon>Bacteria</taxon>
        <taxon>Bacillati</taxon>
        <taxon>Bacillota</taxon>
        <taxon>Clostridia</taxon>
        <taxon>Thermoanaerobacterales</taxon>
        <taxon>Thermoanaerobacteraceae</taxon>
        <taxon>Ammonifex</taxon>
    </lineage>
</organism>
<dbReference type="InterPro" id="IPR010992">
    <property type="entry name" value="IHF-like_DNA-bd_dom_sf"/>
</dbReference>
<proteinExistence type="predicted"/>
<protein>
    <recommendedName>
        <fullName evidence="3">HU family DNA-binding protein</fullName>
    </recommendedName>
</protein>
<dbReference type="KEGG" id="adg:Adeg_1369"/>
<evidence type="ECO:0008006" key="3">
    <source>
        <dbReference type="Google" id="ProtNLM"/>
    </source>
</evidence>
<dbReference type="RefSeq" id="WP_015739348.1">
    <property type="nucleotide sequence ID" value="NC_013385.1"/>
</dbReference>
<evidence type="ECO:0000313" key="1">
    <source>
        <dbReference type="EMBL" id="ACX52471.1"/>
    </source>
</evidence>
<dbReference type="EMBL" id="CP001785">
    <property type="protein sequence ID" value="ACX52471.1"/>
    <property type="molecule type" value="Genomic_DNA"/>
</dbReference>
<dbReference type="Proteomes" id="UP000002620">
    <property type="component" value="Chromosome"/>
</dbReference>
<reference evidence="1 2" key="1">
    <citation type="submission" date="2009-10" db="EMBL/GenBank/DDBJ databases">
        <title>Complete sequence of chromosome of Ammonifex degensii KC4.</title>
        <authorList>
            <consortium name="US DOE Joint Genome Institute"/>
            <person name="Kerfeld C."/>
            <person name="Goodner B."/>
            <person name="Huber H."/>
            <person name="Stetter K."/>
            <person name="Lucas S."/>
            <person name="Copeland A."/>
            <person name="Lapidus A."/>
            <person name="Glavina del Rio T."/>
            <person name="Dalin E."/>
            <person name="Tice H."/>
            <person name="Bruce D."/>
            <person name="Goodwin L."/>
            <person name="Pitluck S."/>
            <person name="Saunders E."/>
            <person name="Brettin T."/>
            <person name="Detter J.C."/>
            <person name="Han C."/>
            <person name="Larimer F."/>
            <person name="Land M."/>
            <person name="Hauser L."/>
            <person name="Kyrpides N."/>
            <person name="Ovchinnikova G."/>
            <person name="Richardson P."/>
        </authorList>
    </citation>
    <scope>NUCLEOTIDE SEQUENCE [LARGE SCALE GENOMIC DNA]</scope>
    <source>
        <strain evidence="2">DSM 10501 / KC4</strain>
    </source>
</reference>
<dbReference type="GO" id="GO:0003677">
    <property type="term" value="F:DNA binding"/>
    <property type="evidence" value="ECO:0007669"/>
    <property type="project" value="InterPro"/>
</dbReference>
<dbReference type="HOGENOM" id="CLU_2464049_0_0_9"/>
<gene>
    <name evidence="1" type="ordered locus">Adeg_1369</name>
</gene>
<evidence type="ECO:0000313" key="2">
    <source>
        <dbReference type="Proteomes" id="UP000002620"/>
    </source>
</evidence>
<sequence>MKTAELCRLAAEKGGFWKKDVREFLLQHFPAALAEGLVRDGKVKLKGVGVFYLAKPPGKKRKGVYVRFRPSSLLLRKLNGEGKRDESGS</sequence>
<dbReference type="STRING" id="429009.Adeg_1369"/>
<name>C9R842_AMMDK</name>
<dbReference type="AlphaFoldDB" id="C9R842"/>
<dbReference type="Gene3D" id="4.10.520.10">
    <property type="entry name" value="IHF-like DNA-binding proteins"/>
    <property type="match status" value="1"/>
</dbReference>
<dbReference type="SUPFAM" id="SSF47729">
    <property type="entry name" value="IHF-like DNA-binding proteins"/>
    <property type="match status" value="1"/>
</dbReference>
<accession>C9R842</accession>